<feature type="non-terminal residue" evidence="2">
    <location>
        <position position="29"/>
    </location>
</feature>
<organism evidence="2">
    <name type="scientific">uncultured Thermoleophilia bacterium</name>
    <dbReference type="NCBI Taxonomy" id="1497501"/>
    <lineage>
        <taxon>Bacteria</taxon>
        <taxon>Bacillati</taxon>
        <taxon>Actinomycetota</taxon>
        <taxon>Thermoleophilia</taxon>
        <taxon>environmental samples</taxon>
    </lineage>
</organism>
<protein>
    <submittedName>
        <fullName evidence="2">Uncharacterized protein</fullName>
    </submittedName>
</protein>
<feature type="region of interest" description="Disordered" evidence="1">
    <location>
        <begin position="1"/>
        <end position="29"/>
    </location>
</feature>
<evidence type="ECO:0000313" key="2">
    <source>
        <dbReference type="EMBL" id="CAA9555113.1"/>
    </source>
</evidence>
<evidence type="ECO:0000256" key="1">
    <source>
        <dbReference type="SAM" id="MobiDB-lite"/>
    </source>
</evidence>
<gene>
    <name evidence="2" type="ORF">AVDCRST_MAG79-3017</name>
</gene>
<dbReference type="AlphaFoldDB" id="A0A6J4UMG9"/>
<dbReference type="EMBL" id="CADCWC010000480">
    <property type="protein sequence ID" value="CAA9555113.1"/>
    <property type="molecule type" value="Genomic_DNA"/>
</dbReference>
<feature type="non-terminal residue" evidence="2">
    <location>
        <position position="1"/>
    </location>
</feature>
<name>A0A6J4UMG9_9ACTN</name>
<sequence length="29" mass="2695">RGASGRHAGRPRAGAGATPGPLLAGGRAV</sequence>
<accession>A0A6J4UMG9</accession>
<proteinExistence type="predicted"/>
<reference evidence="2" key="1">
    <citation type="submission" date="2020-02" db="EMBL/GenBank/DDBJ databases">
        <authorList>
            <person name="Meier V. D."/>
        </authorList>
    </citation>
    <scope>NUCLEOTIDE SEQUENCE</scope>
    <source>
        <strain evidence="2">AVDCRST_MAG79</strain>
    </source>
</reference>